<dbReference type="Pfam" id="PF13087">
    <property type="entry name" value="AAA_12"/>
    <property type="match status" value="1"/>
</dbReference>
<dbReference type="Proteomes" id="UP001255856">
    <property type="component" value="Unassembled WGS sequence"/>
</dbReference>
<organism evidence="4 5">
    <name type="scientific">Prototheca wickerhamii</name>
    <dbReference type="NCBI Taxonomy" id="3111"/>
    <lineage>
        <taxon>Eukaryota</taxon>
        <taxon>Viridiplantae</taxon>
        <taxon>Chlorophyta</taxon>
        <taxon>core chlorophytes</taxon>
        <taxon>Trebouxiophyceae</taxon>
        <taxon>Chlorellales</taxon>
        <taxon>Chlorellaceae</taxon>
        <taxon>Prototheca</taxon>
    </lineage>
</organism>
<evidence type="ECO:0000313" key="4">
    <source>
        <dbReference type="EMBL" id="KAK2077040.1"/>
    </source>
</evidence>
<dbReference type="SUPFAM" id="SSF52540">
    <property type="entry name" value="P-loop containing nucleoside triphosphate hydrolases"/>
    <property type="match status" value="1"/>
</dbReference>
<evidence type="ECO:0000256" key="1">
    <source>
        <dbReference type="SAM" id="MobiDB-lite"/>
    </source>
</evidence>
<evidence type="ECO:0000259" key="2">
    <source>
        <dbReference type="Pfam" id="PF13086"/>
    </source>
</evidence>
<dbReference type="EMBL" id="JASFZW010000008">
    <property type="protein sequence ID" value="KAK2077040.1"/>
    <property type="molecule type" value="Genomic_DNA"/>
</dbReference>
<dbReference type="InterPro" id="IPR045055">
    <property type="entry name" value="DNA2/NAM7-like"/>
</dbReference>
<dbReference type="InterPro" id="IPR047187">
    <property type="entry name" value="SF1_C_Upf1"/>
</dbReference>
<dbReference type="InterPro" id="IPR041679">
    <property type="entry name" value="DNA2/NAM7-like_C"/>
</dbReference>
<feature type="domain" description="DNA2/NAM7 helicase-like C-terminal" evidence="3">
    <location>
        <begin position="470"/>
        <end position="683"/>
    </location>
</feature>
<dbReference type="CDD" id="cd18808">
    <property type="entry name" value="SF1_C_Upf1"/>
    <property type="match status" value="1"/>
</dbReference>
<feature type="compositionally biased region" description="Basic and acidic residues" evidence="1">
    <location>
        <begin position="534"/>
        <end position="565"/>
    </location>
</feature>
<name>A0AAD9MJT8_PROWI</name>
<dbReference type="PANTHER" id="PTHR10887">
    <property type="entry name" value="DNA2/NAM7 HELICASE FAMILY"/>
    <property type="match status" value="1"/>
</dbReference>
<feature type="domain" description="DNA2/NAM7 helicase helicase" evidence="2">
    <location>
        <begin position="389"/>
        <end position="465"/>
    </location>
</feature>
<protein>
    <submittedName>
        <fullName evidence="4">Uncharacterized protein</fullName>
    </submittedName>
</protein>
<accession>A0AAD9MJT8</accession>
<comment type="caution">
    <text evidence="4">The sequence shown here is derived from an EMBL/GenBank/DDBJ whole genome shotgun (WGS) entry which is preliminary data.</text>
</comment>
<feature type="region of interest" description="Disordered" evidence="1">
    <location>
        <begin position="505"/>
        <end position="565"/>
    </location>
</feature>
<sequence>MRAKALELPADAPPAPSVSSWVTGQGVADTAAVDVEVLRANALRLRSAYEPDIRAEIKALHAKKALIRSDNCVAVTITRAGDSHGETHLELRAHGDEAPWPLQSAPGQPLLLWPEEVASEGGESEGDATSHGDLFSDGAQGQLFQPDTLLCVTVTAHVPGENAVIVSLPHHQAECALLETLPGRQSWRAVPSSTALPLWRQLDALDLLATGLEDGATFWGSRSRGEALMRQVLLGDPEEATRAAAKPPRWCLGPQGAAWQERARAQLAREPLDAAQRRAVEAALSRTFTVWQGPPGTGKTQTLLGFVAAALAGARQGGQPAPPVLAIAETNAGADNLVGGLRRRGVAVVRIGQGPRVRPVLRGLTLDALLRRAATDAARADPAERALLWRRAGDAAAEAAAQVLRLSEVVVATCASSADRRLAALRFPIVALDEAAQVAEPAALVPILRGAESVVIAGDPAQLPPKRLELPVLLLDTQYRMHPAMARFPSARFYDGRLKSGVEASDRPPALGLARPGANSAGASTPAASPLFFEEGRGVERAAAGQRDDSRSPATDSEHRSFENEAEARRAAALAARVVAADPSVRSVAILTPYAAQALRLWSECERRGLIARRPDAALSQAGAAASAPVVQVSTIDAFQGREADVVILSTVRSRRLGFLADPRRINVALTRARRGLVVLGQRVLLERDPTWKAWLESLDMHAE</sequence>
<dbReference type="Gene3D" id="3.40.50.300">
    <property type="entry name" value="P-loop containing nucleotide triphosphate hydrolases"/>
    <property type="match status" value="2"/>
</dbReference>
<keyword evidence="5" id="KW-1185">Reference proteome</keyword>
<feature type="region of interest" description="Disordered" evidence="1">
    <location>
        <begin position="118"/>
        <end position="137"/>
    </location>
</feature>
<evidence type="ECO:0000313" key="5">
    <source>
        <dbReference type="Proteomes" id="UP001255856"/>
    </source>
</evidence>
<gene>
    <name evidence="4" type="ORF">QBZ16_005268</name>
</gene>
<evidence type="ECO:0000259" key="3">
    <source>
        <dbReference type="Pfam" id="PF13087"/>
    </source>
</evidence>
<proteinExistence type="predicted"/>
<dbReference type="GO" id="GO:0004386">
    <property type="term" value="F:helicase activity"/>
    <property type="evidence" value="ECO:0007669"/>
    <property type="project" value="InterPro"/>
</dbReference>
<dbReference type="Pfam" id="PF13086">
    <property type="entry name" value="AAA_11"/>
    <property type="match status" value="2"/>
</dbReference>
<dbReference type="AlphaFoldDB" id="A0AAD9MJT8"/>
<dbReference type="PANTHER" id="PTHR10887:SF495">
    <property type="entry name" value="HELICASE SENATAXIN ISOFORM X1-RELATED"/>
    <property type="match status" value="1"/>
</dbReference>
<feature type="domain" description="DNA2/NAM7 helicase helicase" evidence="2">
    <location>
        <begin position="272"/>
        <end position="374"/>
    </location>
</feature>
<dbReference type="InterPro" id="IPR041677">
    <property type="entry name" value="DNA2/NAM7_AAA_11"/>
</dbReference>
<reference evidence="4" key="1">
    <citation type="submission" date="2021-01" db="EMBL/GenBank/DDBJ databases">
        <authorList>
            <person name="Eckstrom K.M.E."/>
        </authorList>
    </citation>
    <scope>NUCLEOTIDE SEQUENCE</scope>
    <source>
        <strain evidence="4">UVCC 0001</strain>
    </source>
</reference>
<dbReference type="InterPro" id="IPR027417">
    <property type="entry name" value="P-loop_NTPase"/>
</dbReference>